<comment type="similarity">
    <text evidence="12">Belongs to the globin family.</text>
</comment>
<reference evidence="15 16" key="1">
    <citation type="submission" date="2023-01" db="EMBL/GenBank/DDBJ databases">
        <title>Bacillus changyiensis sp. nov., isolated from a coastal deposit.</title>
        <authorList>
            <person name="Xiao G."/>
            <person name="Lai Q."/>
            <person name="Hu Z."/>
            <person name="Shao Z."/>
        </authorList>
    </citation>
    <scope>NUCLEOTIDE SEQUENCE [LARGE SCALE GENOMIC DNA]</scope>
    <source>
        <strain evidence="15 16">CLL-7-23</strain>
    </source>
</reference>
<dbReference type="InterPro" id="IPR009050">
    <property type="entry name" value="Globin-like_sf"/>
</dbReference>
<dbReference type="RefSeq" id="WP_271341981.1">
    <property type="nucleotide sequence ID" value="NZ_JAQKAB010000013.1"/>
</dbReference>
<evidence type="ECO:0000256" key="1">
    <source>
        <dbReference type="ARBA" id="ARBA00001970"/>
    </source>
</evidence>
<name>A0ABT4X797_9BACI</name>
<dbReference type="Gene3D" id="1.10.490.10">
    <property type="entry name" value="Globins"/>
    <property type="match status" value="1"/>
</dbReference>
<evidence type="ECO:0000256" key="6">
    <source>
        <dbReference type="ARBA" id="ARBA00022723"/>
    </source>
</evidence>
<comment type="caution">
    <text evidence="15">The sequence shown here is derived from an EMBL/GenBank/DDBJ whole genome shotgun (WGS) entry which is preliminary data.</text>
</comment>
<dbReference type="Pfam" id="PF00042">
    <property type="entry name" value="Globin"/>
    <property type="match status" value="1"/>
</dbReference>
<dbReference type="InterPro" id="IPR008333">
    <property type="entry name" value="Cbr1-like_FAD-bd_dom"/>
</dbReference>
<keyword evidence="12" id="KW-0813">Transport</keyword>
<evidence type="ECO:0000256" key="5">
    <source>
        <dbReference type="ARBA" id="ARBA00022621"/>
    </source>
</evidence>
<dbReference type="PRINTS" id="PR00371">
    <property type="entry name" value="FPNCR"/>
</dbReference>
<keyword evidence="5 12" id="KW-0561">Oxygen transport</keyword>
<sequence>MLSEKTKQIVKATAPVLKERGTEITSCFYKRMFSAHPELKNIFNMSRQQTGGQPKALAYTVLQAAENIDHLEALLPVVKQIGHKHKSLHVKPEHYPIVGYHLLEAIEIVLGDAASEDILQAWREAYDEIARVFIDVEQQMYDDDKKQAESWEGFKPFVVVEKHVESETMTSFYLKPADGTDLPVFSPGQYVSVRIKIPGDSHLSARQYSLSDAWNRDYYRISVKLEGEEDKPIGRVSNYLHEKMEVGGSLEVSVPAGDFTLTEQTNKPVYFISAGSGITPVMSMAKTLVARESNQKFTFIHAAKSAEHHAFREEAEQLISQNPAGRLLFLYSQDSENQGEHIINGRLNEDILKKVVQDQDGDFYVCGPLSFMKCVIEDLQNIGVPLENIHYESFASALEMQISN</sequence>
<evidence type="ECO:0000256" key="9">
    <source>
        <dbReference type="ARBA" id="ARBA00023027"/>
    </source>
</evidence>
<evidence type="ECO:0000313" key="15">
    <source>
        <dbReference type="EMBL" id="MDA7028166.1"/>
    </source>
</evidence>
<dbReference type="SUPFAM" id="SSF63380">
    <property type="entry name" value="Riboflavin synthase domain-like"/>
    <property type="match status" value="1"/>
</dbReference>
<dbReference type="EC" id="1.14.12.17" evidence="3"/>
<accession>A0ABT4X797</accession>
<evidence type="ECO:0000259" key="13">
    <source>
        <dbReference type="PROSITE" id="PS01033"/>
    </source>
</evidence>
<comment type="catalytic activity">
    <reaction evidence="11">
        <text>2 nitric oxide + NADPH + 2 O2 = 2 nitrate + NADP(+) + H(+)</text>
        <dbReference type="Rhea" id="RHEA:19465"/>
        <dbReference type="ChEBI" id="CHEBI:15378"/>
        <dbReference type="ChEBI" id="CHEBI:15379"/>
        <dbReference type="ChEBI" id="CHEBI:16480"/>
        <dbReference type="ChEBI" id="CHEBI:17632"/>
        <dbReference type="ChEBI" id="CHEBI:57783"/>
        <dbReference type="ChEBI" id="CHEBI:58349"/>
        <dbReference type="EC" id="1.14.12.17"/>
    </reaction>
</comment>
<dbReference type="Pfam" id="PF00175">
    <property type="entry name" value="NAD_binding_1"/>
    <property type="match status" value="1"/>
</dbReference>
<dbReference type="Pfam" id="PF00970">
    <property type="entry name" value="FAD_binding_6"/>
    <property type="match status" value="1"/>
</dbReference>
<dbReference type="PANTHER" id="PTHR43396:SF3">
    <property type="entry name" value="FLAVOHEMOPROTEIN"/>
    <property type="match status" value="1"/>
</dbReference>
<evidence type="ECO:0000256" key="11">
    <source>
        <dbReference type="ARBA" id="ARBA00049433"/>
    </source>
</evidence>
<comment type="catalytic activity">
    <reaction evidence="10">
        <text>2 nitric oxide + NADH + 2 O2 = 2 nitrate + NAD(+) + H(+)</text>
        <dbReference type="Rhea" id="RHEA:19469"/>
        <dbReference type="ChEBI" id="CHEBI:15378"/>
        <dbReference type="ChEBI" id="CHEBI:15379"/>
        <dbReference type="ChEBI" id="CHEBI:16480"/>
        <dbReference type="ChEBI" id="CHEBI:17632"/>
        <dbReference type="ChEBI" id="CHEBI:57540"/>
        <dbReference type="ChEBI" id="CHEBI:57945"/>
        <dbReference type="EC" id="1.14.12.17"/>
    </reaction>
</comment>
<evidence type="ECO:0000256" key="10">
    <source>
        <dbReference type="ARBA" id="ARBA00048649"/>
    </source>
</evidence>
<comment type="similarity">
    <text evidence="2">In the C-terminal section; belongs to the flavoprotein pyridine nucleotide cytochrome reductase family.</text>
</comment>
<dbReference type="InterPro" id="IPR039261">
    <property type="entry name" value="FNR_nucleotide-bd"/>
</dbReference>
<keyword evidence="9" id="KW-0520">NAD</keyword>
<keyword evidence="16" id="KW-1185">Reference proteome</keyword>
<keyword evidence="7" id="KW-0521">NADP</keyword>
<evidence type="ECO:0000259" key="14">
    <source>
        <dbReference type="PROSITE" id="PS51384"/>
    </source>
</evidence>
<dbReference type="InterPro" id="IPR017938">
    <property type="entry name" value="Riboflavin_synthase-like_b-brl"/>
</dbReference>
<keyword evidence="6" id="KW-0479">Metal-binding</keyword>
<dbReference type="InterPro" id="IPR001433">
    <property type="entry name" value="OxRdtase_FAD/NAD-bd"/>
</dbReference>
<dbReference type="SUPFAM" id="SSF46458">
    <property type="entry name" value="Globin-like"/>
    <property type="match status" value="1"/>
</dbReference>
<evidence type="ECO:0000256" key="8">
    <source>
        <dbReference type="ARBA" id="ARBA00023004"/>
    </source>
</evidence>
<dbReference type="InterPro" id="IPR001709">
    <property type="entry name" value="Flavoprot_Pyr_Nucl_cyt_Rdtase"/>
</dbReference>
<dbReference type="Gene3D" id="2.40.30.10">
    <property type="entry name" value="Translation factors"/>
    <property type="match status" value="1"/>
</dbReference>
<keyword evidence="4 12" id="KW-0349">Heme</keyword>
<dbReference type="GO" id="GO:0008941">
    <property type="term" value="F:nitric oxide dioxygenase NAD(P)H activity"/>
    <property type="evidence" value="ECO:0007669"/>
    <property type="project" value="UniProtKB-EC"/>
</dbReference>
<dbReference type="SUPFAM" id="SSF52343">
    <property type="entry name" value="Ferredoxin reductase-like, C-terminal NADP-linked domain"/>
    <property type="match status" value="1"/>
</dbReference>
<gene>
    <name evidence="15" type="primary">hmpA</name>
    <name evidence="15" type="ORF">PJ311_16455</name>
</gene>
<feature type="domain" description="Globin" evidence="13">
    <location>
        <begin position="1"/>
        <end position="138"/>
    </location>
</feature>
<evidence type="ECO:0000256" key="4">
    <source>
        <dbReference type="ARBA" id="ARBA00022617"/>
    </source>
</evidence>
<proteinExistence type="inferred from homology"/>
<dbReference type="InterPro" id="IPR017927">
    <property type="entry name" value="FAD-bd_FR_type"/>
</dbReference>
<dbReference type="NCBIfam" id="NF009805">
    <property type="entry name" value="PRK13289.1"/>
    <property type="match status" value="1"/>
</dbReference>
<dbReference type="PROSITE" id="PS01033">
    <property type="entry name" value="GLOBIN"/>
    <property type="match status" value="1"/>
</dbReference>
<dbReference type="EMBL" id="JAQKAB010000013">
    <property type="protein sequence ID" value="MDA7028166.1"/>
    <property type="molecule type" value="Genomic_DNA"/>
</dbReference>
<evidence type="ECO:0000256" key="12">
    <source>
        <dbReference type="RuleBase" id="RU000356"/>
    </source>
</evidence>
<dbReference type="InterPro" id="IPR012292">
    <property type="entry name" value="Globin/Proto"/>
</dbReference>
<dbReference type="PRINTS" id="PR00410">
    <property type="entry name" value="PHEHYDRXLASE"/>
</dbReference>
<dbReference type="Proteomes" id="UP001211894">
    <property type="component" value="Unassembled WGS sequence"/>
</dbReference>
<dbReference type="PROSITE" id="PS51384">
    <property type="entry name" value="FAD_FR"/>
    <property type="match status" value="1"/>
</dbReference>
<evidence type="ECO:0000256" key="3">
    <source>
        <dbReference type="ARBA" id="ARBA00012229"/>
    </source>
</evidence>
<dbReference type="CDD" id="cd06184">
    <property type="entry name" value="flavohem_like_fad_nad_binding"/>
    <property type="match status" value="1"/>
</dbReference>
<evidence type="ECO:0000256" key="7">
    <source>
        <dbReference type="ARBA" id="ARBA00022857"/>
    </source>
</evidence>
<keyword evidence="8" id="KW-0408">Iron</keyword>
<dbReference type="InterPro" id="IPR000971">
    <property type="entry name" value="Globin"/>
</dbReference>
<dbReference type="Gene3D" id="3.40.50.80">
    <property type="entry name" value="Nucleotide-binding domain of ferredoxin-NADP reductase (FNR) module"/>
    <property type="match status" value="1"/>
</dbReference>
<feature type="domain" description="FAD-binding FR-type" evidence="14">
    <location>
        <begin position="152"/>
        <end position="262"/>
    </location>
</feature>
<keyword evidence="15" id="KW-0560">Oxidoreductase</keyword>
<comment type="cofactor">
    <cofactor evidence="1">
        <name>heme b</name>
        <dbReference type="ChEBI" id="CHEBI:60344"/>
    </cofactor>
</comment>
<dbReference type="PANTHER" id="PTHR43396">
    <property type="entry name" value="FLAVOHEMOPROTEIN"/>
    <property type="match status" value="1"/>
</dbReference>
<dbReference type="CDD" id="cd14777">
    <property type="entry name" value="Yhb1-globin-like"/>
    <property type="match status" value="1"/>
</dbReference>
<evidence type="ECO:0000313" key="16">
    <source>
        <dbReference type="Proteomes" id="UP001211894"/>
    </source>
</evidence>
<protein>
    <recommendedName>
        <fullName evidence="3">nitric oxide dioxygenase</fullName>
        <ecNumber evidence="3">1.14.12.17</ecNumber>
    </recommendedName>
</protein>
<evidence type="ECO:0000256" key="2">
    <source>
        <dbReference type="ARBA" id="ARBA00006401"/>
    </source>
</evidence>
<organism evidence="15 16">
    <name type="scientific">Bacillus changyiensis</name>
    <dbReference type="NCBI Taxonomy" id="3004103"/>
    <lineage>
        <taxon>Bacteria</taxon>
        <taxon>Bacillati</taxon>
        <taxon>Bacillota</taxon>
        <taxon>Bacilli</taxon>
        <taxon>Bacillales</taxon>
        <taxon>Bacillaceae</taxon>
        <taxon>Bacillus</taxon>
    </lineage>
</organism>